<sequence length="101" mass="11457">MYFNLTNVPEILVYKKDSYLFYLTIENGSCIVYGKIVGSPCAVQADQTVITLDEVPDYDVLVVQNLSLIYTVYFAKDCKFPPPKDGKKRAFKFTLCLNPNS</sequence>
<organism evidence="2 3">
    <name type="scientific">Hymenolepis diminuta</name>
    <name type="common">Rat tapeworm</name>
    <dbReference type="NCBI Taxonomy" id="6216"/>
    <lineage>
        <taxon>Eukaryota</taxon>
        <taxon>Metazoa</taxon>
        <taxon>Spiralia</taxon>
        <taxon>Lophotrochozoa</taxon>
        <taxon>Platyhelminthes</taxon>
        <taxon>Cestoda</taxon>
        <taxon>Eucestoda</taxon>
        <taxon>Cyclophyllidea</taxon>
        <taxon>Hymenolepididae</taxon>
        <taxon>Hymenolepis</taxon>
    </lineage>
</organism>
<dbReference type="AlphaFoldDB" id="A0A564Z9N3"/>
<proteinExistence type="predicted"/>
<evidence type="ECO:0000313" key="2">
    <source>
        <dbReference type="EMBL" id="VUZ56136.1"/>
    </source>
</evidence>
<evidence type="ECO:0000259" key="1">
    <source>
        <dbReference type="Pfam" id="PF18997"/>
    </source>
</evidence>
<gene>
    <name evidence="2" type="ORF">WMSIL1_LOCUS13854</name>
</gene>
<dbReference type="InterPro" id="IPR043785">
    <property type="entry name" value="DUF5727"/>
</dbReference>
<name>A0A564Z9N3_HYMDI</name>
<keyword evidence="3" id="KW-1185">Reference proteome</keyword>
<feature type="domain" description="DUF5727" evidence="1">
    <location>
        <begin position="24"/>
        <end position="87"/>
    </location>
</feature>
<accession>A0A564Z9N3</accession>
<reference evidence="2 3" key="1">
    <citation type="submission" date="2019-07" db="EMBL/GenBank/DDBJ databases">
        <authorList>
            <person name="Jastrzebski P J."/>
            <person name="Paukszto L."/>
            <person name="Jastrzebski P J."/>
        </authorList>
    </citation>
    <scope>NUCLEOTIDE SEQUENCE [LARGE SCALE GENOMIC DNA]</scope>
    <source>
        <strain evidence="2 3">WMS-il1</strain>
    </source>
</reference>
<dbReference type="Proteomes" id="UP000321570">
    <property type="component" value="Unassembled WGS sequence"/>
</dbReference>
<dbReference type="EMBL" id="CABIJS010000699">
    <property type="protein sequence ID" value="VUZ56136.1"/>
    <property type="molecule type" value="Genomic_DNA"/>
</dbReference>
<evidence type="ECO:0000313" key="3">
    <source>
        <dbReference type="Proteomes" id="UP000321570"/>
    </source>
</evidence>
<protein>
    <recommendedName>
        <fullName evidence="1">DUF5727 domain-containing protein</fullName>
    </recommendedName>
</protein>
<dbReference type="Pfam" id="PF18997">
    <property type="entry name" value="DUF5727"/>
    <property type="match status" value="1"/>
</dbReference>